<dbReference type="InterPro" id="IPR002642">
    <property type="entry name" value="LysoPLipase_cat_dom"/>
</dbReference>
<evidence type="ECO:0000259" key="11">
    <source>
        <dbReference type="PROSITE" id="PS51210"/>
    </source>
</evidence>
<dbReference type="EMBL" id="BTGD01000008">
    <property type="protein sequence ID" value="GMM56152.1"/>
    <property type="molecule type" value="Genomic_DNA"/>
</dbReference>
<organism evidence="12 13">
    <name type="scientific">Maudiozyma humilis</name>
    <name type="common">Sour dough yeast</name>
    <name type="synonym">Kazachstania humilis</name>
    <dbReference type="NCBI Taxonomy" id="51915"/>
    <lineage>
        <taxon>Eukaryota</taxon>
        <taxon>Fungi</taxon>
        <taxon>Dikarya</taxon>
        <taxon>Ascomycota</taxon>
        <taxon>Saccharomycotina</taxon>
        <taxon>Saccharomycetes</taxon>
        <taxon>Saccharomycetales</taxon>
        <taxon>Saccharomycetaceae</taxon>
        <taxon>Maudiozyma</taxon>
    </lineage>
</organism>
<feature type="signal peptide" evidence="9">
    <location>
        <begin position="1"/>
        <end position="21"/>
    </location>
</feature>
<dbReference type="SUPFAM" id="SSF52151">
    <property type="entry name" value="FabD/lysophospholipase-like"/>
    <property type="match status" value="1"/>
</dbReference>
<evidence type="ECO:0000256" key="8">
    <source>
        <dbReference type="PROSITE-ProRule" id="PRU00555"/>
    </source>
</evidence>
<evidence type="ECO:0000256" key="4">
    <source>
        <dbReference type="ARBA" id="ARBA00022801"/>
    </source>
</evidence>
<keyword evidence="3 9" id="KW-0732">Signal</keyword>
<dbReference type="GO" id="GO:0004623">
    <property type="term" value="F:phospholipase A2 activity"/>
    <property type="evidence" value="ECO:0007669"/>
    <property type="project" value="TreeGrafter"/>
</dbReference>
<keyword evidence="13" id="KW-1185">Reference proteome</keyword>
<evidence type="ECO:0000256" key="3">
    <source>
        <dbReference type="ARBA" id="ARBA00022729"/>
    </source>
</evidence>
<dbReference type="PANTHER" id="PTHR10728">
    <property type="entry name" value="CYTOSOLIC PHOSPHOLIPASE A2"/>
    <property type="match status" value="1"/>
</dbReference>
<keyword evidence="7" id="KW-0325">Glycoprotein</keyword>
<dbReference type="GO" id="GO:0005576">
    <property type="term" value="C:extracellular region"/>
    <property type="evidence" value="ECO:0007669"/>
    <property type="project" value="TreeGrafter"/>
</dbReference>
<evidence type="ECO:0000256" key="6">
    <source>
        <dbReference type="ARBA" id="ARBA00023098"/>
    </source>
</evidence>
<keyword evidence="4 8" id="KW-0378">Hydrolase</keyword>
<feature type="chain" id="PRO_5043089065" description="Lysophospholipase" evidence="9">
    <location>
        <begin position="22"/>
        <end position="795"/>
    </location>
</feature>
<evidence type="ECO:0000256" key="1">
    <source>
        <dbReference type="ARBA" id="ARBA00008780"/>
    </source>
</evidence>
<accession>A0AAV5RZM2</accession>
<dbReference type="GO" id="GO:0046475">
    <property type="term" value="P:glycerophospholipid catabolic process"/>
    <property type="evidence" value="ECO:0007669"/>
    <property type="project" value="TreeGrafter"/>
</dbReference>
<dbReference type="GO" id="GO:0005886">
    <property type="term" value="C:plasma membrane"/>
    <property type="evidence" value="ECO:0007669"/>
    <property type="project" value="TreeGrafter"/>
</dbReference>
<dbReference type="PROSITE" id="PS51210">
    <property type="entry name" value="PLA2C"/>
    <property type="match status" value="1"/>
</dbReference>
<evidence type="ECO:0000313" key="12">
    <source>
        <dbReference type="EMBL" id="GMM56152.1"/>
    </source>
</evidence>
<proteinExistence type="inferred from homology"/>
<dbReference type="FunFam" id="3.40.1090.10:FF:000010">
    <property type="entry name" value="Lysophospholipase"/>
    <property type="match status" value="1"/>
</dbReference>
<dbReference type="GO" id="GO:0005783">
    <property type="term" value="C:endoplasmic reticulum"/>
    <property type="evidence" value="ECO:0007669"/>
    <property type="project" value="TreeGrafter"/>
</dbReference>
<evidence type="ECO:0000256" key="10">
    <source>
        <dbReference type="SAM" id="MobiDB-lite"/>
    </source>
</evidence>
<reference evidence="12 13" key="1">
    <citation type="journal article" date="2023" name="Elife">
        <title>Identification of key yeast species and microbe-microbe interactions impacting larval growth of Drosophila in the wild.</title>
        <authorList>
            <person name="Mure A."/>
            <person name="Sugiura Y."/>
            <person name="Maeda R."/>
            <person name="Honda K."/>
            <person name="Sakurai N."/>
            <person name="Takahashi Y."/>
            <person name="Watada M."/>
            <person name="Katoh T."/>
            <person name="Gotoh A."/>
            <person name="Gotoh Y."/>
            <person name="Taniguchi I."/>
            <person name="Nakamura K."/>
            <person name="Hayashi T."/>
            <person name="Katayama T."/>
            <person name="Uemura T."/>
            <person name="Hattori Y."/>
        </authorList>
    </citation>
    <scope>NUCLEOTIDE SEQUENCE [LARGE SCALE GENOMIC DNA]</scope>
    <source>
        <strain evidence="12 13">KH-74</strain>
    </source>
</reference>
<protein>
    <recommendedName>
        <fullName evidence="2 9">Lysophospholipase</fullName>
        <ecNumber evidence="2 9">3.1.1.5</ecNumber>
    </recommendedName>
</protein>
<dbReference type="EC" id="3.1.1.5" evidence="2 9"/>
<evidence type="ECO:0000313" key="13">
    <source>
        <dbReference type="Proteomes" id="UP001377567"/>
    </source>
</evidence>
<evidence type="ECO:0000256" key="7">
    <source>
        <dbReference type="ARBA" id="ARBA00023180"/>
    </source>
</evidence>
<comment type="similarity">
    <text evidence="1 9">Belongs to the lysophospholipase family.</text>
</comment>
<dbReference type="InterPro" id="IPR016035">
    <property type="entry name" value="Acyl_Trfase/lysoPLipase"/>
</dbReference>
<dbReference type="PANTHER" id="PTHR10728:SF33">
    <property type="entry name" value="LYSOPHOSPHOLIPASE 1-RELATED"/>
    <property type="match status" value="1"/>
</dbReference>
<dbReference type="Pfam" id="PF01735">
    <property type="entry name" value="PLA2_B"/>
    <property type="match status" value="1"/>
</dbReference>
<comment type="catalytic activity">
    <reaction evidence="9">
        <text>a 1-acyl-sn-glycero-3-phosphocholine + H2O = sn-glycerol 3-phosphocholine + a fatty acid + H(+)</text>
        <dbReference type="Rhea" id="RHEA:15177"/>
        <dbReference type="ChEBI" id="CHEBI:15377"/>
        <dbReference type="ChEBI" id="CHEBI:15378"/>
        <dbReference type="ChEBI" id="CHEBI:16870"/>
        <dbReference type="ChEBI" id="CHEBI:28868"/>
        <dbReference type="ChEBI" id="CHEBI:58168"/>
        <dbReference type="EC" id="3.1.1.5"/>
    </reaction>
</comment>
<dbReference type="GO" id="GO:0005829">
    <property type="term" value="C:cytosol"/>
    <property type="evidence" value="ECO:0007669"/>
    <property type="project" value="TreeGrafter"/>
</dbReference>
<feature type="domain" description="PLA2c" evidence="11">
    <location>
        <begin position="34"/>
        <end position="582"/>
    </location>
</feature>
<evidence type="ECO:0000256" key="5">
    <source>
        <dbReference type="ARBA" id="ARBA00022963"/>
    </source>
</evidence>
<dbReference type="SMART" id="SM00022">
    <property type="entry name" value="PLAc"/>
    <property type="match status" value="1"/>
</dbReference>
<feature type="region of interest" description="Disordered" evidence="10">
    <location>
        <begin position="705"/>
        <end position="744"/>
    </location>
</feature>
<dbReference type="GO" id="GO:0004622">
    <property type="term" value="F:phosphatidylcholine lysophospholipase activity"/>
    <property type="evidence" value="ECO:0007669"/>
    <property type="project" value="UniProtKB-EC"/>
</dbReference>
<keyword evidence="5 8" id="KW-0442">Lipid degradation</keyword>
<dbReference type="Proteomes" id="UP001377567">
    <property type="component" value="Unassembled WGS sequence"/>
</dbReference>
<comment type="caution">
    <text evidence="12">The sequence shown here is derived from an EMBL/GenBank/DDBJ whole genome shotgun (WGS) entry which is preliminary data.</text>
</comment>
<dbReference type="Gene3D" id="3.40.1090.10">
    <property type="entry name" value="Cytosolic phospholipase A2 catalytic domain"/>
    <property type="match status" value="1"/>
</dbReference>
<gene>
    <name evidence="12" type="ORF">DAKH74_027680</name>
</gene>
<keyword evidence="6 8" id="KW-0443">Lipid metabolism</keyword>
<evidence type="ECO:0000256" key="2">
    <source>
        <dbReference type="ARBA" id="ARBA00013274"/>
    </source>
</evidence>
<dbReference type="AlphaFoldDB" id="A0AAV5RZM2"/>
<sequence>MLLQNAVATASLLAYIGTADAWSPSNSYAPVTGSCAGNTNLVRAADGLSDAETQWLEKREGNTKVALKKFLERATKDFADSSIVDEIFGSATPRAGFAACGGGYRGTFIGAGIAAAMDERTEGANEHGLGGLLQGLSYMSGLSGGTMFTSTLLFNNWTSVQEIVDRMNDGDHSIWDISQSPMNPGGSDTQYTNKVFGTIKNALKEKYDAGFDVTLADVYGLFTGYYLYPSLPDGGATYLWSDVQDMDTFKNGEMPMVIELSSVESADETAVSLGSTGFEITPFEFGSWDETVKAFTNIKYLGTEVSNGVPTNEDTCVTGFDNASFLSGASSNIVNYIYYQGSAMYQTVIGTIKSKFIPANSTVDRIDVNIISPNPFKDTSYLTSSDNTHVESDSLYMVDGGFGGQNIPFNPLMRKERDLDVVFASDTTFNTADVWPSGSSLMHTYDRQFMAIGKTDAFPYVPDTETMMSLGMNKNPTFFGCDSSNLTDLAYVPPLVVYLPNRAYSFNSNITTWTLTYTKEERLAMIQNGFEIATRNNFTDDPGFLGCVGCAVMRRKQEQLGLEWPAECQQCFQQYCWNGTLVNSRNASSTAPPTANDALPESADISPLITSECSGDDCFSTIHTATSTTVTCHECEENGAVQTGVVTSTIETEECEESTTRVTATAECEECEEGANGGHKYTTISSMTTTTEVCEECEEAEYRATATANGSKNGSSSGSNNGSNNSNGSNASSKSNGSNSSAKSYTAAPTIMQVTIGTPAASRVSVIQNENNGNSLAITSIMTMLTLIGAAFELM</sequence>
<evidence type="ECO:0000256" key="9">
    <source>
        <dbReference type="RuleBase" id="RU362103"/>
    </source>
</evidence>
<name>A0AAV5RZM2_MAUHU</name>